<dbReference type="InterPro" id="IPR008228">
    <property type="entry name" value="UCP006173"/>
</dbReference>
<evidence type="ECO:0000313" key="3">
    <source>
        <dbReference type="Proteomes" id="UP000559987"/>
    </source>
</evidence>
<evidence type="ECO:0000313" key="2">
    <source>
        <dbReference type="EMBL" id="MBB3169037.1"/>
    </source>
</evidence>
<dbReference type="EMBL" id="JACHXZ010000003">
    <property type="protein sequence ID" value="MBB3169037.1"/>
    <property type="molecule type" value="Genomic_DNA"/>
</dbReference>
<keyword evidence="3" id="KW-1185">Reference proteome</keyword>
<dbReference type="HAMAP" id="MF_00676">
    <property type="entry name" value="UPF0260"/>
    <property type="match status" value="1"/>
</dbReference>
<dbReference type="Pfam" id="PF03692">
    <property type="entry name" value="CxxCxxCC"/>
    <property type="match status" value="1"/>
</dbReference>
<comment type="caution">
    <text evidence="2">The sequence shown here is derived from an EMBL/GenBank/DDBJ whole genome shotgun (WGS) entry which is preliminary data.</text>
</comment>
<name>A0A839UUI3_9GAMM</name>
<reference evidence="2 3" key="1">
    <citation type="submission" date="2020-08" db="EMBL/GenBank/DDBJ databases">
        <title>Genomic Encyclopedia of Type Strains, Phase III (KMG-III): the genomes of soil and plant-associated and newly described type strains.</title>
        <authorList>
            <person name="Whitman W."/>
        </authorList>
    </citation>
    <scope>NUCLEOTIDE SEQUENCE [LARGE SCALE GENOMIC DNA]</scope>
    <source>
        <strain evidence="2 3">CECT 8571</strain>
    </source>
</reference>
<protein>
    <recommendedName>
        <fullName evidence="1">UPF0260 protein FHS30_002245</fullName>
    </recommendedName>
</protein>
<dbReference type="PIRSF" id="PIRSF006173">
    <property type="entry name" value="UCP006173"/>
    <property type="match status" value="1"/>
</dbReference>
<dbReference type="InterPro" id="IPR005358">
    <property type="entry name" value="Puta_zinc/iron-chelating_dom"/>
</dbReference>
<dbReference type="AlphaFoldDB" id="A0A839UUI3"/>
<gene>
    <name evidence="2" type="ORF">FHS30_002245</name>
</gene>
<sequence>MAWHRDYWREIPLADMSDSQWEALCDGCGKCCLQKLEDDDDGEVYYTRLACNLLDLHSCRCTDYPNRVAKVPDCLQLRAEKITEFHWLPVTCAYRLIAEGQDLPDWHPLISGSPESIHAAGISVRGRAQPLHTVPEDDWQEEVVHWVDL</sequence>
<comment type="similarity">
    <text evidence="1">Belongs to the UPF0260 family.</text>
</comment>
<evidence type="ECO:0000256" key="1">
    <source>
        <dbReference type="HAMAP-Rule" id="MF_00676"/>
    </source>
</evidence>
<dbReference type="NCBIfam" id="NF003507">
    <property type="entry name" value="PRK05170.2-5"/>
    <property type="match status" value="1"/>
</dbReference>
<accession>A0A839UUI3</accession>
<dbReference type="NCBIfam" id="NF003501">
    <property type="entry name" value="PRK05170.1-5"/>
    <property type="match status" value="1"/>
</dbReference>
<dbReference type="Proteomes" id="UP000559987">
    <property type="component" value="Unassembled WGS sequence"/>
</dbReference>
<organism evidence="2 3">
    <name type="scientific">Simiduia aestuariiviva</name>
    <dbReference type="NCBI Taxonomy" id="1510459"/>
    <lineage>
        <taxon>Bacteria</taxon>
        <taxon>Pseudomonadati</taxon>
        <taxon>Pseudomonadota</taxon>
        <taxon>Gammaproteobacteria</taxon>
        <taxon>Cellvibrionales</taxon>
        <taxon>Cellvibrionaceae</taxon>
        <taxon>Simiduia</taxon>
    </lineage>
</organism>
<dbReference type="RefSeq" id="WP_183910534.1">
    <property type="nucleotide sequence ID" value="NZ_JACHXZ010000003.1"/>
</dbReference>
<proteinExistence type="inferred from homology"/>
<dbReference type="PANTHER" id="PTHR37421:SF1">
    <property type="entry name" value="UPF0260 PROTEIN YCGN"/>
    <property type="match status" value="1"/>
</dbReference>
<dbReference type="PANTHER" id="PTHR37421">
    <property type="entry name" value="UPF0260 PROTEIN YCGN"/>
    <property type="match status" value="1"/>
</dbReference>